<dbReference type="AlphaFoldDB" id="A0A2J6QFW4"/>
<gene>
    <name evidence="1" type="ORF">NA56DRAFT_473781</name>
</gene>
<evidence type="ECO:0000313" key="1">
    <source>
        <dbReference type="EMBL" id="PMD25174.1"/>
    </source>
</evidence>
<reference evidence="1 2" key="1">
    <citation type="submission" date="2016-05" db="EMBL/GenBank/DDBJ databases">
        <title>A degradative enzymes factory behind the ericoid mycorrhizal symbiosis.</title>
        <authorList>
            <consortium name="DOE Joint Genome Institute"/>
            <person name="Martino E."/>
            <person name="Morin E."/>
            <person name="Grelet G."/>
            <person name="Kuo A."/>
            <person name="Kohler A."/>
            <person name="Daghino S."/>
            <person name="Barry K."/>
            <person name="Choi C."/>
            <person name="Cichocki N."/>
            <person name="Clum A."/>
            <person name="Copeland A."/>
            <person name="Hainaut M."/>
            <person name="Haridas S."/>
            <person name="Labutti K."/>
            <person name="Lindquist E."/>
            <person name="Lipzen A."/>
            <person name="Khouja H.-R."/>
            <person name="Murat C."/>
            <person name="Ohm R."/>
            <person name="Olson A."/>
            <person name="Spatafora J."/>
            <person name="Veneault-Fourrey C."/>
            <person name="Henrissat B."/>
            <person name="Grigoriev I."/>
            <person name="Martin F."/>
            <person name="Perotto S."/>
        </authorList>
    </citation>
    <scope>NUCLEOTIDE SEQUENCE [LARGE SCALE GENOMIC DNA]</scope>
    <source>
        <strain evidence="1 2">UAMH 7357</strain>
    </source>
</reference>
<accession>A0A2J6QFW4</accession>
<sequence>MMDIRPGLLLATTNVQPPPCRRARSLAIGIELESCCSPKSNSTVLDYGKSEGIGCNVNASTVSVSKNRFVQQPAPASRWALLGGPGQHRACSVPPSHCRSSFPERRFFAEPHRPTNSVSESSLKCPKFVTIIIPMPMPMPMPIRFMQPEPELCTPPKNDPR</sequence>
<organism evidence="1 2">
    <name type="scientific">Hyaloscypha hepaticicola</name>
    <dbReference type="NCBI Taxonomy" id="2082293"/>
    <lineage>
        <taxon>Eukaryota</taxon>
        <taxon>Fungi</taxon>
        <taxon>Dikarya</taxon>
        <taxon>Ascomycota</taxon>
        <taxon>Pezizomycotina</taxon>
        <taxon>Leotiomycetes</taxon>
        <taxon>Helotiales</taxon>
        <taxon>Hyaloscyphaceae</taxon>
        <taxon>Hyaloscypha</taxon>
    </lineage>
</organism>
<protein>
    <submittedName>
        <fullName evidence="1">Uncharacterized protein</fullName>
    </submittedName>
</protein>
<evidence type="ECO:0000313" key="2">
    <source>
        <dbReference type="Proteomes" id="UP000235672"/>
    </source>
</evidence>
<name>A0A2J6QFW4_9HELO</name>
<dbReference type="EMBL" id="KZ613471">
    <property type="protein sequence ID" value="PMD25174.1"/>
    <property type="molecule type" value="Genomic_DNA"/>
</dbReference>
<proteinExistence type="predicted"/>
<keyword evidence="2" id="KW-1185">Reference proteome</keyword>
<dbReference type="Proteomes" id="UP000235672">
    <property type="component" value="Unassembled WGS sequence"/>
</dbReference>